<dbReference type="PANTHER" id="PTHR43280">
    <property type="entry name" value="ARAC-FAMILY TRANSCRIPTIONAL REGULATOR"/>
    <property type="match status" value="1"/>
</dbReference>
<evidence type="ECO:0000256" key="4">
    <source>
        <dbReference type="PROSITE-ProRule" id="PRU00169"/>
    </source>
</evidence>
<dbReference type="GO" id="GO:0043565">
    <property type="term" value="F:sequence-specific DNA binding"/>
    <property type="evidence" value="ECO:0007669"/>
    <property type="project" value="InterPro"/>
</dbReference>
<keyword evidence="3" id="KW-0804">Transcription</keyword>
<feature type="domain" description="HTH araC/xylS-type" evidence="5">
    <location>
        <begin position="431"/>
        <end position="529"/>
    </location>
</feature>
<accession>A0A927CLN3</accession>
<dbReference type="InterPro" id="IPR001789">
    <property type="entry name" value="Sig_transdc_resp-reg_receiver"/>
</dbReference>
<name>A0A927CLN3_9BACL</name>
<dbReference type="PROSITE" id="PS01124">
    <property type="entry name" value="HTH_ARAC_FAMILY_2"/>
    <property type="match status" value="1"/>
</dbReference>
<dbReference type="InterPro" id="IPR009057">
    <property type="entry name" value="Homeodomain-like_sf"/>
</dbReference>
<dbReference type="GO" id="GO:0003700">
    <property type="term" value="F:DNA-binding transcription factor activity"/>
    <property type="evidence" value="ECO:0007669"/>
    <property type="project" value="InterPro"/>
</dbReference>
<keyword evidence="2" id="KW-0238">DNA-binding</keyword>
<dbReference type="InterPro" id="IPR018062">
    <property type="entry name" value="HTH_AraC-typ_CS"/>
</dbReference>
<keyword evidence="4" id="KW-0597">Phosphoprotein</keyword>
<protein>
    <submittedName>
        <fullName evidence="7">Response regulator</fullName>
    </submittedName>
</protein>
<dbReference type="SUPFAM" id="SSF46689">
    <property type="entry name" value="Homeodomain-like"/>
    <property type="match status" value="2"/>
</dbReference>
<organism evidence="7 8">
    <name type="scientific">Paenibacillus arenilitoris</name>
    <dbReference type="NCBI Taxonomy" id="2772299"/>
    <lineage>
        <taxon>Bacteria</taxon>
        <taxon>Bacillati</taxon>
        <taxon>Bacillota</taxon>
        <taxon>Bacilli</taxon>
        <taxon>Bacillales</taxon>
        <taxon>Paenibacillaceae</taxon>
        <taxon>Paenibacillus</taxon>
    </lineage>
</organism>
<dbReference type="PROSITE" id="PS00041">
    <property type="entry name" value="HTH_ARAC_FAMILY_1"/>
    <property type="match status" value="1"/>
</dbReference>
<dbReference type="PROSITE" id="PS50110">
    <property type="entry name" value="RESPONSE_REGULATORY"/>
    <property type="match status" value="1"/>
</dbReference>
<dbReference type="EMBL" id="JACXIY010000013">
    <property type="protein sequence ID" value="MBD2869092.1"/>
    <property type="molecule type" value="Genomic_DNA"/>
</dbReference>
<dbReference type="Pfam" id="PF00072">
    <property type="entry name" value="Response_reg"/>
    <property type="match status" value="1"/>
</dbReference>
<dbReference type="Gene3D" id="1.10.10.60">
    <property type="entry name" value="Homeodomain-like"/>
    <property type="match status" value="2"/>
</dbReference>
<dbReference type="AlphaFoldDB" id="A0A927CLN3"/>
<dbReference type="GO" id="GO:0000160">
    <property type="term" value="P:phosphorelay signal transduction system"/>
    <property type="evidence" value="ECO:0007669"/>
    <property type="project" value="InterPro"/>
</dbReference>
<proteinExistence type="predicted"/>
<dbReference type="InterPro" id="IPR011006">
    <property type="entry name" value="CheY-like_superfamily"/>
</dbReference>
<comment type="caution">
    <text evidence="7">The sequence shown here is derived from an EMBL/GenBank/DDBJ whole genome shotgun (WGS) entry which is preliminary data.</text>
</comment>
<dbReference type="RefSeq" id="WP_190860903.1">
    <property type="nucleotide sequence ID" value="NZ_JACXIY010000013.1"/>
</dbReference>
<dbReference type="Pfam" id="PF12833">
    <property type="entry name" value="HTH_18"/>
    <property type="match status" value="1"/>
</dbReference>
<reference evidence="7" key="1">
    <citation type="submission" date="2020-09" db="EMBL/GenBank/DDBJ databases">
        <title>A novel bacterium of genus Paenibacillus, isolated from South China Sea.</title>
        <authorList>
            <person name="Huang H."/>
            <person name="Mo K."/>
            <person name="Hu Y."/>
        </authorList>
    </citation>
    <scope>NUCLEOTIDE SEQUENCE</scope>
    <source>
        <strain evidence="7">IB182493</strain>
    </source>
</reference>
<evidence type="ECO:0000256" key="2">
    <source>
        <dbReference type="ARBA" id="ARBA00023125"/>
    </source>
</evidence>
<feature type="domain" description="Response regulatory" evidence="6">
    <location>
        <begin position="3"/>
        <end position="121"/>
    </location>
</feature>
<dbReference type="SMART" id="SM00342">
    <property type="entry name" value="HTH_ARAC"/>
    <property type="match status" value="1"/>
</dbReference>
<dbReference type="CDD" id="cd17536">
    <property type="entry name" value="REC_YesN-like"/>
    <property type="match status" value="1"/>
</dbReference>
<evidence type="ECO:0000313" key="7">
    <source>
        <dbReference type="EMBL" id="MBD2869092.1"/>
    </source>
</evidence>
<dbReference type="SUPFAM" id="SSF52172">
    <property type="entry name" value="CheY-like"/>
    <property type="match status" value="1"/>
</dbReference>
<evidence type="ECO:0000313" key="8">
    <source>
        <dbReference type="Proteomes" id="UP000632125"/>
    </source>
</evidence>
<dbReference type="SMART" id="SM00448">
    <property type="entry name" value="REC"/>
    <property type="match status" value="1"/>
</dbReference>
<evidence type="ECO:0000259" key="5">
    <source>
        <dbReference type="PROSITE" id="PS01124"/>
    </source>
</evidence>
<dbReference type="InterPro" id="IPR018060">
    <property type="entry name" value="HTH_AraC"/>
</dbReference>
<evidence type="ECO:0000256" key="3">
    <source>
        <dbReference type="ARBA" id="ARBA00023163"/>
    </source>
</evidence>
<dbReference type="Gene3D" id="3.40.50.2300">
    <property type="match status" value="1"/>
</dbReference>
<evidence type="ECO:0000259" key="6">
    <source>
        <dbReference type="PROSITE" id="PS50110"/>
    </source>
</evidence>
<dbReference type="PANTHER" id="PTHR43280:SF10">
    <property type="entry name" value="REGULATORY PROTEIN POCR"/>
    <property type="match status" value="1"/>
</dbReference>
<keyword evidence="1" id="KW-0805">Transcription regulation</keyword>
<sequence length="537" mass="62295">MVRILLVDDEVHAVEGIKASVDWDKLGISEVLTAYDILQAKEIFASFDTVDLMLCDIEMPMGSGLELLAWVREHYPDTESIFLTCHADFHYAKQAIQLGSFDYLLKPVPSAELEIVISKAIEKKAEESKKSEYSQYGQYWIQHQPLLIERFWLDILNRIIPSRPESIKQAAEERNIPYSEHMKFIPVFIVVKRWHKTLSMRDEKILEYALQNSAEELLAKLGNYRQLLPFGKGSLLAVLSIEPWTETEAKRLLRSCEAFIRSCRQYFYCDISCYIGHPSFAHELPTMSDLLRAQDRNNVTLENLVFQMDRLEPAQISLREPEFPVWSLMLKEGASEKLASEIARYLEGQTQVSGLNAKRLHQFHHDFLQMIYSFLQSEGIQARQLFSDDESMEMSLNASRSVKDTIAWCRRVIAKAMEYIHTVEQSESVVNRVTAYVNRHLDSALSRDDIAKHVFLNADYLDRMFKKKVGLSVTEYVVRERIAVAKRLLSKSNLPVSEIAIQVGMTNFSYFSRVFKKYTNRNPLEFRQEERSRSEDR</sequence>
<evidence type="ECO:0000256" key="1">
    <source>
        <dbReference type="ARBA" id="ARBA00023015"/>
    </source>
</evidence>
<gene>
    <name evidence="7" type="ORF">IDH41_10915</name>
</gene>
<feature type="modified residue" description="4-aspartylphosphate" evidence="4">
    <location>
        <position position="56"/>
    </location>
</feature>
<dbReference type="Proteomes" id="UP000632125">
    <property type="component" value="Unassembled WGS sequence"/>
</dbReference>
<keyword evidence="8" id="KW-1185">Reference proteome</keyword>